<evidence type="ECO:0000313" key="12">
    <source>
        <dbReference type="EMBL" id="RFF29978.1"/>
    </source>
</evidence>
<gene>
    <name evidence="12" type="ORF">DZC52_10320</name>
</gene>
<name>A0A3E1K7J2_9GAMM</name>
<sequence>MARRPQRACHEPNARPGIPVFFRAFRVFRGYRVFHSGARRAELHAASGQKSDNRRLILSGCSALNPDTVLTDKRQLTEWLESGCKPESEWRIGTEHEKFGFCTETLEPLPYDGERSVRAMLEGLADNFGWETVREDGLPIALKKDGCSITLEPGGQLELSGELLDNLHQTCDEVNTHLAQVRAVAEPLGIGFLGMGFHPTARLDEIEWMPKARYVIMRNYMPKVGEHGHDMMKRTCTVQVNLDFSSEADMVAKFRASLALQPIATALFANSPFVEGRPSGYLSYRSYAWTDTDPDRTGMLPWVFESGMGFERYVDYMLDVPMYFTVRDGRMIDCAGQSFRDFLAGRLPALPGERPTLKDWEDHLTTAFPEVRLKRFLEMRGADGGPWRRLCALPAFWVGLLYDSGSLAACLEMTKAWSAAEREQLRRDVARFGLKAEIQGRSVHEIAGELLELAHGGLARRRRLSGSGDHEGGFLESLQKVVDRGTTPAEVKLAAFEGEWGGDLSHLFRQYAY</sequence>
<dbReference type="InterPro" id="IPR006336">
    <property type="entry name" value="GCS2"/>
</dbReference>
<dbReference type="EMBL" id="QUZK01000041">
    <property type="protein sequence ID" value="RFF29978.1"/>
    <property type="molecule type" value="Genomic_DNA"/>
</dbReference>
<dbReference type="GO" id="GO:0004357">
    <property type="term" value="F:glutamate-cysteine ligase activity"/>
    <property type="evidence" value="ECO:0007669"/>
    <property type="project" value="UniProtKB-UniRule"/>
</dbReference>
<evidence type="ECO:0000256" key="3">
    <source>
        <dbReference type="ARBA" id="ARBA00011153"/>
    </source>
</evidence>
<evidence type="ECO:0000313" key="13">
    <source>
        <dbReference type="Proteomes" id="UP000260351"/>
    </source>
</evidence>
<keyword evidence="4 10" id="KW-0436">Ligase</keyword>
<dbReference type="EC" id="6.3.2.2" evidence="10"/>
<dbReference type="AlphaFoldDB" id="A0A3E1K7J2"/>
<evidence type="ECO:0000256" key="11">
    <source>
        <dbReference type="PIRSR" id="PIRSR017901-50"/>
    </source>
</evidence>
<comment type="catalytic activity">
    <reaction evidence="10">
        <text>L-cysteine + L-glutamate + ATP = gamma-L-glutamyl-L-cysteine + ADP + phosphate + H(+)</text>
        <dbReference type="Rhea" id="RHEA:13285"/>
        <dbReference type="ChEBI" id="CHEBI:15378"/>
        <dbReference type="ChEBI" id="CHEBI:29985"/>
        <dbReference type="ChEBI" id="CHEBI:30616"/>
        <dbReference type="ChEBI" id="CHEBI:35235"/>
        <dbReference type="ChEBI" id="CHEBI:43474"/>
        <dbReference type="ChEBI" id="CHEBI:58173"/>
        <dbReference type="ChEBI" id="CHEBI:456216"/>
        <dbReference type="EC" id="6.3.2.2"/>
    </reaction>
</comment>
<dbReference type="GO" id="GO:0005524">
    <property type="term" value="F:ATP binding"/>
    <property type="evidence" value="ECO:0007669"/>
    <property type="project" value="UniProtKB-UniRule"/>
</dbReference>
<dbReference type="Gene3D" id="3.30.590.20">
    <property type="match status" value="1"/>
</dbReference>
<evidence type="ECO:0000256" key="10">
    <source>
        <dbReference type="PIRNR" id="PIRNR017901"/>
    </source>
</evidence>
<dbReference type="PANTHER" id="PTHR34378">
    <property type="entry name" value="GLUTAMATE--CYSTEINE LIGASE, CHLOROPLASTIC"/>
    <property type="match status" value="1"/>
</dbReference>
<comment type="similarity">
    <text evidence="10">Belongs to the glutamate--cysteine ligase type 2 family. EgtA subfamily.</text>
</comment>
<dbReference type="Pfam" id="PF04107">
    <property type="entry name" value="GCS2"/>
    <property type="match status" value="1"/>
</dbReference>
<keyword evidence="13" id="KW-1185">Reference proteome</keyword>
<evidence type="ECO:0000256" key="4">
    <source>
        <dbReference type="ARBA" id="ARBA00022598"/>
    </source>
</evidence>
<comment type="pathway">
    <text evidence="1">Sulfur metabolism; glutathione biosynthesis; glutathione from L-cysteine and L-glutamate: step 1/2.</text>
</comment>
<dbReference type="NCBIfam" id="TIGR01436">
    <property type="entry name" value="glu_cys_lig_pln"/>
    <property type="match status" value="1"/>
</dbReference>
<comment type="caution">
    <text evidence="12">The sequence shown here is derived from an EMBL/GenBank/DDBJ whole genome shotgun (WGS) entry which is preliminary data.</text>
</comment>
<feature type="disulfide bond" evidence="11">
    <location>
        <begin position="171"/>
        <end position="391"/>
    </location>
</feature>
<dbReference type="Proteomes" id="UP000260351">
    <property type="component" value="Unassembled WGS sequence"/>
</dbReference>
<evidence type="ECO:0000256" key="9">
    <source>
        <dbReference type="ARBA" id="ARBA00023157"/>
    </source>
</evidence>
<evidence type="ECO:0000256" key="7">
    <source>
        <dbReference type="ARBA" id="ARBA00022840"/>
    </source>
</evidence>
<dbReference type="InterPro" id="IPR035434">
    <property type="entry name" value="GCL_bact_plant"/>
</dbReference>
<keyword evidence="8" id="KW-0809">Transit peptide</keyword>
<evidence type="ECO:0000256" key="5">
    <source>
        <dbReference type="ARBA" id="ARBA00022684"/>
    </source>
</evidence>
<comment type="function">
    <text evidence="10">Catalyzes the synthesis of gamma-glutamylcysteine (gamma-GC).</text>
</comment>
<evidence type="ECO:0000256" key="1">
    <source>
        <dbReference type="ARBA" id="ARBA00005006"/>
    </source>
</evidence>
<keyword evidence="5" id="KW-0317">Glutathione biosynthesis</keyword>
<evidence type="ECO:0000256" key="6">
    <source>
        <dbReference type="ARBA" id="ARBA00022741"/>
    </source>
</evidence>
<evidence type="ECO:0000256" key="2">
    <source>
        <dbReference type="ARBA" id="ARBA00010253"/>
    </source>
</evidence>
<evidence type="ECO:0000256" key="8">
    <source>
        <dbReference type="ARBA" id="ARBA00022946"/>
    </source>
</evidence>
<keyword evidence="6 10" id="KW-0547">Nucleotide-binding</keyword>
<dbReference type="InterPro" id="IPR011556">
    <property type="entry name" value="Glut_cys_lig_pln_type"/>
</dbReference>
<dbReference type="InterPro" id="IPR014746">
    <property type="entry name" value="Gln_synth/guanido_kin_cat_dom"/>
</dbReference>
<keyword evidence="7 10" id="KW-0067">ATP-binding</keyword>
<organism evidence="12 13">
    <name type="scientific">Wenzhouxiangella sediminis</name>
    <dbReference type="NCBI Taxonomy" id="1792836"/>
    <lineage>
        <taxon>Bacteria</taxon>
        <taxon>Pseudomonadati</taxon>
        <taxon>Pseudomonadota</taxon>
        <taxon>Gammaproteobacteria</taxon>
        <taxon>Chromatiales</taxon>
        <taxon>Wenzhouxiangellaceae</taxon>
        <taxon>Wenzhouxiangella</taxon>
    </lineage>
</organism>
<comment type="similarity">
    <text evidence="2">Belongs to the carboxylate-amine ligase family. Glutamate--cysteine ligase type 2 subfamily.</text>
</comment>
<keyword evidence="9 11" id="KW-1015">Disulfide bond</keyword>
<accession>A0A3E1K7J2</accession>
<dbReference type="GO" id="GO:0006750">
    <property type="term" value="P:glutathione biosynthetic process"/>
    <property type="evidence" value="ECO:0007669"/>
    <property type="project" value="UniProtKB-UniRule"/>
</dbReference>
<proteinExistence type="inferred from homology"/>
<dbReference type="SUPFAM" id="SSF55931">
    <property type="entry name" value="Glutamine synthetase/guanido kinase"/>
    <property type="match status" value="1"/>
</dbReference>
<dbReference type="PIRSF" id="PIRSF017901">
    <property type="entry name" value="GCL"/>
    <property type="match status" value="1"/>
</dbReference>
<protein>
    <recommendedName>
        <fullName evidence="10">Glutamate--cysteine ligase</fullName>
        <ecNumber evidence="10">6.3.2.2</ecNumber>
    </recommendedName>
</protein>
<comment type="subunit">
    <text evidence="3">Homodimer or monomer when oxidized or reduced, respectively.</text>
</comment>
<dbReference type="PANTHER" id="PTHR34378:SF1">
    <property type="entry name" value="GLUTAMATE--CYSTEINE LIGASE, CHLOROPLASTIC"/>
    <property type="match status" value="1"/>
</dbReference>
<dbReference type="OrthoDB" id="9780152at2"/>
<reference evidence="12 13" key="1">
    <citation type="submission" date="2018-08" db="EMBL/GenBank/DDBJ databases">
        <title>Wenzhouxiangella salilacus sp. nov., a novel bacterium isolated from a saline lake in Xinjiang Province, China.</title>
        <authorList>
            <person name="Han S."/>
        </authorList>
    </citation>
    <scope>NUCLEOTIDE SEQUENCE [LARGE SCALE GENOMIC DNA]</scope>
    <source>
        <strain evidence="12 13">XDB06</strain>
    </source>
</reference>